<evidence type="ECO:0000313" key="3">
    <source>
        <dbReference type="Proteomes" id="UP000572680"/>
    </source>
</evidence>
<evidence type="ECO:0000313" key="2">
    <source>
        <dbReference type="EMBL" id="MBA8953084.1"/>
    </source>
</evidence>
<dbReference type="EMBL" id="JACJIA010000006">
    <property type="protein sequence ID" value="MBA8953084.1"/>
    <property type="molecule type" value="Genomic_DNA"/>
</dbReference>
<dbReference type="RefSeq" id="WP_312898051.1">
    <property type="nucleotide sequence ID" value="NZ_BAAALP010000033.1"/>
</dbReference>
<dbReference type="InterPro" id="IPR024747">
    <property type="entry name" value="Pyridox_Oxase-rel"/>
</dbReference>
<proteinExistence type="predicted"/>
<dbReference type="AlphaFoldDB" id="A0A7W3QN04"/>
<gene>
    <name evidence="2" type="ORF">HNR61_004734</name>
</gene>
<accession>A0A7W3QN04</accession>
<protein>
    <submittedName>
        <fullName evidence="2">Nitroimidazol reductase NimA-like FMN-containing flavoprotein (Pyridoxamine 5'-phosphate oxidase superfamily)</fullName>
    </submittedName>
</protein>
<organism evidence="2 3">
    <name type="scientific">Actinomadura namibiensis</name>
    <dbReference type="NCBI Taxonomy" id="182080"/>
    <lineage>
        <taxon>Bacteria</taxon>
        <taxon>Bacillati</taxon>
        <taxon>Actinomycetota</taxon>
        <taxon>Actinomycetes</taxon>
        <taxon>Streptosporangiales</taxon>
        <taxon>Thermomonosporaceae</taxon>
        <taxon>Actinomadura</taxon>
    </lineage>
</organism>
<reference evidence="2 3" key="1">
    <citation type="submission" date="2020-08" db="EMBL/GenBank/DDBJ databases">
        <title>Genomic Encyclopedia of Type Strains, Phase IV (KMG-IV): sequencing the most valuable type-strain genomes for metagenomic binning, comparative biology and taxonomic classification.</title>
        <authorList>
            <person name="Goeker M."/>
        </authorList>
    </citation>
    <scope>NUCLEOTIDE SEQUENCE [LARGE SCALE GENOMIC DNA]</scope>
    <source>
        <strain evidence="2 3">DSM 44197</strain>
    </source>
</reference>
<dbReference type="Pfam" id="PF12900">
    <property type="entry name" value="Pyridox_ox_2"/>
    <property type="match status" value="1"/>
</dbReference>
<dbReference type="Proteomes" id="UP000572680">
    <property type="component" value="Unassembled WGS sequence"/>
</dbReference>
<dbReference type="InterPro" id="IPR012349">
    <property type="entry name" value="Split_barrel_FMN-bd"/>
</dbReference>
<feature type="region of interest" description="Disordered" evidence="1">
    <location>
        <begin position="127"/>
        <end position="158"/>
    </location>
</feature>
<comment type="caution">
    <text evidence="2">The sequence shown here is derived from an EMBL/GenBank/DDBJ whole genome shotgun (WGS) entry which is preliminary data.</text>
</comment>
<keyword evidence="3" id="KW-1185">Reference proteome</keyword>
<name>A0A7W3QN04_ACTNM</name>
<dbReference type="Gene3D" id="2.30.110.10">
    <property type="entry name" value="Electron Transport, Fmn-binding Protein, Chain A"/>
    <property type="match status" value="1"/>
</dbReference>
<evidence type="ECO:0000256" key="1">
    <source>
        <dbReference type="SAM" id="MobiDB-lite"/>
    </source>
</evidence>
<dbReference type="SUPFAM" id="SSF50475">
    <property type="entry name" value="FMN-binding split barrel"/>
    <property type="match status" value="1"/>
</dbReference>
<sequence>MEVLDAAECRALLASGLIGRIVFTDRALPAVQSVNYALVDDHVIIRTTESSRLATAAHGAVVAFEIDDFDPAFRTGWSVVVVGRTERVPPASPDLARLRAPPLWPWAPGDRDHYIRVRCEMVTGSGWTASPGTRSVPRRGAAGSRCGTSPPVGPPPGR</sequence>